<accession>A0AAW0MNK5</accession>
<feature type="domain" description="Endonuclease/exonuclease/phosphatase" evidence="2">
    <location>
        <begin position="117"/>
        <end position="263"/>
    </location>
</feature>
<dbReference type="GO" id="GO:0003824">
    <property type="term" value="F:catalytic activity"/>
    <property type="evidence" value="ECO:0007669"/>
    <property type="project" value="InterPro"/>
</dbReference>
<proteinExistence type="predicted"/>
<sequence length="284" mass="31648">MKCSCNTSSVILHPSSPLIWLLFWLTCCARLSCPVGRSGLEGEEDEEAFGIEWIALDPARSSSAPSDWVASSPCGPPRVQHRGVDFGCLRSLSRSFPRDPEDVTLRFGLLNARSVASKTFLLNYLFTTRELDFMLLTETWLQAGESAPFSELLPPGCCYLNSPRTTGRGGGLATVFKESYICKHVLTDSFSSFELHTFSLGLDTLIFCALVYRPPKFNKDFIKEFTDFLTGLALNHDKFLIVGDFNIHVCCESKPLAKDFLNLIDSFNLIQSVSGSMRKDTPWT</sequence>
<keyword evidence="1" id="KW-0732">Signal</keyword>
<dbReference type="InterPro" id="IPR005135">
    <property type="entry name" value="Endo/exonuclease/phosphatase"/>
</dbReference>
<feature type="chain" id="PRO_5043855591" description="Endonuclease/exonuclease/phosphatase domain-containing protein" evidence="1">
    <location>
        <begin position="30"/>
        <end position="284"/>
    </location>
</feature>
<dbReference type="Proteomes" id="UP001460270">
    <property type="component" value="Unassembled WGS sequence"/>
</dbReference>
<name>A0AAW0MNK5_9GOBI</name>
<dbReference type="Pfam" id="PF03372">
    <property type="entry name" value="Exo_endo_phos"/>
    <property type="match status" value="1"/>
</dbReference>
<protein>
    <recommendedName>
        <fullName evidence="2">Endonuclease/exonuclease/phosphatase domain-containing protein</fullName>
    </recommendedName>
</protein>
<dbReference type="SUPFAM" id="SSF56219">
    <property type="entry name" value="DNase I-like"/>
    <property type="match status" value="1"/>
</dbReference>
<dbReference type="Gene3D" id="3.60.10.10">
    <property type="entry name" value="Endonuclease/exonuclease/phosphatase"/>
    <property type="match status" value="1"/>
</dbReference>
<dbReference type="AlphaFoldDB" id="A0AAW0MNK5"/>
<evidence type="ECO:0000259" key="2">
    <source>
        <dbReference type="Pfam" id="PF03372"/>
    </source>
</evidence>
<evidence type="ECO:0000256" key="1">
    <source>
        <dbReference type="SAM" id="SignalP"/>
    </source>
</evidence>
<dbReference type="PANTHER" id="PTHR46670">
    <property type="entry name" value="ENDO/EXONUCLEASE/PHOSPHATASE DOMAIN-CONTAINING PROTEIN"/>
    <property type="match status" value="1"/>
</dbReference>
<dbReference type="InterPro" id="IPR036691">
    <property type="entry name" value="Endo/exonu/phosph_ase_sf"/>
</dbReference>
<evidence type="ECO:0000313" key="3">
    <source>
        <dbReference type="EMBL" id="KAK7880130.1"/>
    </source>
</evidence>
<comment type="caution">
    <text evidence="3">The sequence shown here is derived from an EMBL/GenBank/DDBJ whole genome shotgun (WGS) entry which is preliminary data.</text>
</comment>
<dbReference type="PANTHER" id="PTHR46670:SF3">
    <property type="entry name" value="ENDONUCLEASE_EXONUCLEASE_PHOSPHATASE DOMAIN-CONTAINING PROTEIN"/>
    <property type="match status" value="1"/>
</dbReference>
<dbReference type="EMBL" id="JBBPFD010000140">
    <property type="protein sequence ID" value="KAK7880130.1"/>
    <property type="molecule type" value="Genomic_DNA"/>
</dbReference>
<keyword evidence="4" id="KW-1185">Reference proteome</keyword>
<organism evidence="3 4">
    <name type="scientific">Mugilogobius chulae</name>
    <name type="common">yellowstripe goby</name>
    <dbReference type="NCBI Taxonomy" id="88201"/>
    <lineage>
        <taxon>Eukaryota</taxon>
        <taxon>Metazoa</taxon>
        <taxon>Chordata</taxon>
        <taxon>Craniata</taxon>
        <taxon>Vertebrata</taxon>
        <taxon>Euteleostomi</taxon>
        <taxon>Actinopterygii</taxon>
        <taxon>Neopterygii</taxon>
        <taxon>Teleostei</taxon>
        <taxon>Neoteleostei</taxon>
        <taxon>Acanthomorphata</taxon>
        <taxon>Gobiaria</taxon>
        <taxon>Gobiiformes</taxon>
        <taxon>Gobioidei</taxon>
        <taxon>Gobiidae</taxon>
        <taxon>Gobionellinae</taxon>
        <taxon>Mugilogobius</taxon>
    </lineage>
</organism>
<feature type="signal peptide" evidence="1">
    <location>
        <begin position="1"/>
        <end position="29"/>
    </location>
</feature>
<gene>
    <name evidence="3" type="ORF">WMY93_033197</name>
</gene>
<evidence type="ECO:0000313" key="4">
    <source>
        <dbReference type="Proteomes" id="UP001460270"/>
    </source>
</evidence>
<reference evidence="4" key="1">
    <citation type="submission" date="2024-04" db="EMBL/GenBank/DDBJ databases">
        <title>Salinicola lusitanus LLJ914,a marine bacterium isolated from the Okinawa Trough.</title>
        <authorList>
            <person name="Li J."/>
        </authorList>
    </citation>
    <scope>NUCLEOTIDE SEQUENCE [LARGE SCALE GENOMIC DNA]</scope>
</reference>